<reference evidence="1 2" key="1">
    <citation type="submission" date="2019-01" db="EMBL/GenBank/DDBJ databases">
        <authorList>
            <person name="Chen W.-M."/>
        </authorList>
    </citation>
    <scope>NUCLEOTIDE SEQUENCE [LARGE SCALE GENOMIC DNA]</scope>
    <source>
        <strain evidence="1 2">HPM-16</strain>
    </source>
</reference>
<comment type="caution">
    <text evidence="1">The sequence shown here is derived from an EMBL/GenBank/DDBJ whole genome shotgun (WGS) entry which is preliminary data.</text>
</comment>
<proteinExistence type="predicted"/>
<dbReference type="PANTHER" id="PTHR39431">
    <property type="entry name" value="FRPA/C-RELATED PROTEIN"/>
    <property type="match status" value="1"/>
</dbReference>
<protein>
    <recommendedName>
        <fullName evidence="3">VCBS repeat-containing protein</fullName>
    </recommendedName>
</protein>
<dbReference type="EMBL" id="SACQ01000001">
    <property type="protein sequence ID" value="RVU32816.1"/>
    <property type="molecule type" value="Genomic_DNA"/>
</dbReference>
<gene>
    <name evidence="1" type="ORF">EOE65_03945</name>
</gene>
<evidence type="ECO:0000313" key="1">
    <source>
        <dbReference type="EMBL" id="RVU32816.1"/>
    </source>
</evidence>
<evidence type="ECO:0008006" key="3">
    <source>
        <dbReference type="Google" id="ProtNLM"/>
    </source>
</evidence>
<accession>A0A437QE86</accession>
<evidence type="ECO:0000313" key="2">
    <source>
        <dbReference type="Proteomes" id="UP000282818"/>
    </source>
</evidence>
<sequence>MIIKQSNIQMSSEHHFSAATHEVVEGQASLFDLMFAQAGSAENAEPRTVPSLLVLTDEGYKFRETTADEQNTTLAEQNTASKLFAALYKALTGKEIPSTELPDADAGDTGGVVNDENGRVQFSEATRGLGVSFKVSMEVGVTQVYQEHESSQFQAGGVIQTADGRELAVGLSVSMSRSYESSSTYRETREIEFKDPLMLAFDGDGVELDDKRFEFDIDADGESDWLHYLTGNDGWLAYDRNGDGTINDGSELFGGLSGNGFQDLAAYDDDQNGFIDEADDIFSSLGIWQKTADVDQLTSLKDRDVGAIYLGSQQTPFTIKDDANETQARVARSGMYLTESGEAKAMHQVDMAV</sequence>
<dbReference type="AlphaFoldDB" id="A0A437QE86"/>
<organism evidence="1 2">
    <name type="scientific">Neptunomonas marina</name>
    <dbReference type="NCBI Taxonomy" id="1815562"/>
    <lineage>
        <taxon>Bacteria</taxon>
        <taxon>Pseudomonadati</taxon>
        <taxon>Pseudomonadota</taxon>
        <taxon>Gammaproteobacteria</taxon>
        <taxon>Oceanospirillales</taxon>
        <taxon>Oceanospirillaceae</taxon>
        <taxon>Neptunomonas</taxon>
    </lineage>
</organism>
<dbReference type="Proteomes" id="UP000282818">
    <property type="component" value="Unassembled WGS sequence"/>
</dbReference>
<keyword evidence="2" id="KW-1185">Reference proteome</keyword>
<dbReference type="PANTHER" id="PTHR39431:SF1">
    <property type="entry name" value="FRPA_C-RELATED PROTEIN"/>
    <property type="match status" value="1"/>
</dbReference>
<dbReference type="RefSeq" id="WP_127692984.1">
    <property type="nucleotide sequence ID" value="NZ_SACQ01000001.1"/>
</dbReference>
<name>A0A437QE86_9GAMM</name>